<organism evidence="3 4">
    <name type="scientific">Cyclospora cayetanensis</name>
    <dbReference type="NCBI Taxonomy" id="88456"/>
    <lineage>
        <taxon>Eukaryota</taxon>
        <taxon>Sar</taxon>
        <taxon>Alveolata</taxon>
        <taxon>Apicomplexa</taxon>
        <taxon>Conoidasida</taxon>
        <taxon>Coccidia</taxon>
        <taxon>Eucoccidiorida</taxon>
        <taxon>Eimeriorina</taxon>
        <taxon>Eimeriidae</taxon>
        <taxon>Cyclospora</taxon>
    </lineage>
</organism>
<dbReference type="PANTHER" id="PTHR47219">
    <property type="entry name" value="RAB GTPASE-ACTIVATING PROTEIN 1-LIKE"/>
    <property type="match status" value="1"/>
</dbReference>
<sequence length="324" mass="36557">MIGDYRTQLRQFDQWRFWISTADFALPRNKQALKTRIRNGIPPPLRGAVWQQLVQVEKFKQEGISSDLYLRLSSGAAPSVTVLSMIARDVNRTFPKHPLFRDQKAAGQQALFKVLKAYAAFSPDVGYCQGMGFVCGVLLLHMEEAEAFTLLACLLKKFCLKGLYQPGLPLLDKYFFQFQRLLHSHMPGLSLHLRSEGVEPSMYLSGWLLTLFGYSLSLECVARVWDVFFRDGEKMLMRTALAVLKIYQDELLSNSFEGILEILKVGPSRVSPSLLLETALQLKVRSSTLAALEAEYLIARAAAPLEAIPPELSDCREHQDRGLV</sequence>
<dbReference type="FunFam" id="1.10.472.80:FF:000027">
    <property type="entry name" value="GTPase activating protein (Evi5)"/>
    <property type="match status" value="1"/>
</dbReference>
<protein>
    <submittedName>
        <fullName evidence="4">Ecotropic viral integration site 5 protein homolog</fullName>
    </submittedName>
</protein>
<dbReference type="InterPro" id="IPR000195">
    <property type="entry name" value="Rab-GAP-TBC_dom"/>
</dbReference>
<accession>A0A6P6RTB0</accession>
<dbReference type="FunFam" id="1.10.8.270:FF:000001">
    <property type="entry name" value="TBC1 domain family member 1"/>
    <property type="match status" value="1"/>
</dbReference>
<dbReference type="InterPro" id="IPR050302">
    <property type="entry name" value="Rab_GAP_TBC_domain"/>
</dbReference>
<dbReference type="Pfam" id="PF00566">
    <property type="entry name" value="RabGAP-TBC"/>
    <property type="match status" value="1"/>
</dbReference>
<dbReference type="GeneID" id="34624036"/>
<evidence type="ECO:0000256" key="1">
    <source>
        <dbReference type="ARBA" id="ARBA00022468"/>
    </source>
</evidence>
<keyword evidence="3" id="KW-1185">Reference proteome</keyword>
<dbReference type="OrthoDB" id="294251at2759"/>
<dbReference type="AlphaFoldDB" id="A0A6P6RTB0"/>
<name>A0A6P6RTB0_9EIME</name>
<evidence type="ECO:0000313" key="3">
    <source>
        <dbReference type="Proteomes" id="UP000515125"/>
    </source>
</evidence>
<proteinExistence type="predicted"/>
<gene>
    <name evidence="4" type="primary">LOC34624036</name>
</gene>
<dbReference type="Gene3D" id="1.10.10.750">
    <property type="entry name" value="Ypt/Rab-GAP domain of gyp1p, domain 1"/>
    <property type="match status" value="1"/>
</dbReference>
<dbReference type="Proteomes" id="UP000515125">
    <property type="component" value="Unplaced"/>
</dbReference>
<dbReference type="InterPro" id="IPR035969">
    <property type="entry name" value="Rab-GAP_TBC_sf"/>
</dbReference>
<dbReference type="PROSITE" id="PS50086">
    <property type="entry name" value="TBC_RABGAP"/>
    <property type="match status" value="1"/>
</dbReference>
<dbReference type="GO" id="GO:0031267">
    <property type="term" value="F:small GTPase binding"/>
    <property type="evidence" value="ECO:0007669"/>
    <property type="project" value="TreeGrafter"/>
</dbReference>
<dbReference type="RefSeq" id="XP_026190784.1">
    <property type="nucleotide sequence ID" value="XM_026334999.1"/>
</dbReference>
<reference evidence="4" key="1">
    <citation type="submission" date="2025-08" db="UniProtKB">
        <authorList>
            <consortium name="RefSeq"/>
        </authorList>
    </citation>
    <scope>IDENTIFICATION</scope>
</reference>
<dbReference type="PANTHER" id="PTHR47219:SF9">
    <property type="entry name" value="GTPASE ACTIVATING PROTEIN AND CENTROSOME-ASSOCIATED, ISOFORM B"/>
    <property type="match status" value="1"/>
</dbReference>
<dbReference type="Gene3D" id="1.10.472.80">
    <property type="entry name" value="Ypt/Rab-GAP domain of gyp1p, domain 3"/>
    <property type="match status" value="1"/>
</dbReference>
<feature type="domain" description="Rab-GAP TBC" evidence="2">
    <location>
        <begin position="40"/>
        <end position="232"/>
    </location>
</feature>
<dbReference type="SUPFAM" id="SSF47923">
    <property type="entry name" value="Ypt/Rab-GAP domain of gyp1p"/>
    <property type="match status" value="2"/>
</dbReference>
<evidence type="ECO:0000313" key="4">
    <source>
        <dbReference type="RefSeq" id="XP_026190784.1"/>
    </source>
</evidence>
<keyword evidence="1" id="KW-0343">GTPase activation</keyword>
<dbReference type="GO" id="GO:0005096">
    <property type="term" value="F:GTPase activator activity"/>
    <property type="evidence" value="ECO:0007669"/>
    <property type="project" value="UniProtKB-KW"/>
</dbReference>
<dbReference type="Gene3D" id="1.10.8.270">
    <property type="entry name" value="putative rabgap domain of human tbc1 domain family member 14 like domains"/>
    <property type="match status" value="1"/>
</dbReference>
<evidence type="ECO:0000259" key="2">
    <source>
        <dbReference type="PROSITE" id="PS50086"/>
    </source>
</evidence>
<dbReference type="SMART" id="SM00164">
    <property type="entry name" value="TBC"/>
    <property type="match status" value="1"/>
</dbReference>